<dbReference type="OrthoDB" id="1000610at2759"/>
<feature type="domain" description="Reverse transcriptase" evidence="2">
    <location>
        <begin position="1"/>
        <end position="176"/>
    </location>
</feature>
<feature type="transmembrane region" description="Helical" evidence="1">
    <location>
        <begin position="21"/>
        <end position="43"/>
    </location>
</feature>
<evidence type="ECO:0000259" key="2">
    <source>
        <dbReference type="PROSITE" id="PS50878"/>
    </source>
</evidence>
<accession>A0A9W7JCE1</accession>
<proteinExistence type="predicted"/>
<dbReference type="PANTHER" id="PTHR33116:SF86">
    <property type="entry name" value="REVERSE TRANSCRIPTASE DOMAIN-CONTAINING PROTEIN"/>
    <property type="match status" value="1"/>
</dbReference>
<evidence type="ECO:0000313" key="4">
    <source>
        <dbReference type="Proteomes" id="UP001165190"/>
    </source>
</evidence>
<dbReference type="InterPro" id="IPR043502">
    <property type="entry name" value="DNA/RNA_pol_sf"/>
</dbReference>
<dbReference type="AlphaFoldDB" id="A0A9W7JCE1"/>
<dbReference type="PANTHER" id="PTHR33116">
    <property type="entry name" value="REVERSE TRANSCRIPTASE ZINC-BINDING DOMAIN-CONTAINING PROTEIN-RELATED-RELATED"/>
    <property type="match status" value="1"/>
</dbReference>
<evidence type="ECO:0000256" key="1">
    <source>
        <dbReference type="SAM" id="Phobius"/>
    </source>
</evidence>
<dbReference type="Proteomes" id="UP001165190">
    <property type="component" value="Unassembled WGS sequence"/>
</dbReference>
<dbReference type="Pfam" id="PF00078">
    <property type="entry name" value="RVT_1"/>
    <property type="match status" value="1"/>
</dbReference>
<protein>
    <recommendedName>
        <fullName evidence="2">Reverse transcriptase domain-containing protein</fullName>
    </recommendedName>
</protein>
<name>A0A9W7JCE1_HIBTR</name>
<comment type="caution">
    <text evidence="3">The sequence shown here is derived from an EMBL/GenBank/DDBJ whole genome shotgun (WGS) entry which is preliminary data.</text>
</comment>
<reference evidence="3" key="1">
    <citation type="submission" date="2023-05" db="EMBL/GenBank/DDBJ databases">
        <title>Genome and transcriptome analyses reveal genes involved in the formation of fine ridges on petal epidermal cells in Hibiscus trionum.</title>
        <authorList>
            <person name="Koshimizu S."/>
            <person name="Masuda S."/>
            <person name="Ishii T."/>
            <person name="Shirasu K."/>
            <person name="Hoshino A."/>
            <person name="Arita M."/>
        </authorList>
    </citation>
    <scope>NUCLEOTIDE SEQUENCE</scope>
    <source>
        <strain evidence="3">Hamamatsu line</strain>
    </source>
</reference>
<organism evidence="3 4">
    <name type="scientific">Hibiscus trionum</name>
    <name type="common">Flower of an hour</name>
    <dbReference type="NCBI Taxonomy" id="183268"/>
    <lineage>
        <taxon>Eukaryota</taxon>
        <taxon>Viridiplantae</taxon>
        <taxon>Streptophyta</taxon>
        <taxon>Embryophyta</taxon>
        <taxon>Tracheophyta</taxon>
        <taxon>Spermatophyta</taxon>
        <taxon>Magnoliopsida</taxon>
        <taxon>eudicotyledons</taxon>
        <taxon>Gunneridae</taxon>
        <taxon>Pentapetalae</taxon>
        <taxon>rosids</taxon>
        <taxon>malvids</taxon>
        <taxon>Malvales</taxon>
        <taxon>Malvaceae</taxon>
        <taxon>Malvoideae</taxon>
        <taxon>Hibiscus</taxon>
    </lineage>
</organism>
<dbReference type="PROSITE" id="PS50878">
    <property type="entry name" value="RT_POL"/>
    <property type="match status" value="1"/>
</dbReference>
<dbReference type="InterPro" id="IPR000477">
    <property type="entry name" value="RT_dom"/>
</dbReference>
<sequence>MSKAYDRVEWKFLHSMMSKMGFDEGWISLLMDCVFTVSYSVILNGSVGEIFHPTRGLRQGDPISPYLFLICGEGLSSLLRQQPSVIGYKIARGAPSVSHLFFADDSVIFGEASMRGASTLRDVLTEYEFCSGQCINYDKSGIFFSANVIEDTKQDVSRVLRIRNAINPEKYLGLPTVVGRNKKQAFLGLRDRILACINS</sequence>
<gene>
    <name evidence="3" type="ORF">HRI_004867800</name>
</gene>
<keyword evidence="1" id="KW-1133">Transmembrane helix</keyword>
<keyword evidence="4" id="KW-1185">Reference proteome</keyword>
<evidence type="ECO:0000313" key="3">
    <source>
        <dbReference type="EMBL" id="GMJ11986.1"/>
    </source>
</evidence>
<dbReference type="EMBL" id="BSYR01000061">
    <property type="protein sequence ID" value="GMJ11986.1"/>
    <property type="molecule type" value="Genomic_DNA"/>
</dbReference>
<dbReference type="SUPFAM" id="SSF56672">
    <property type="entry name" value="DNA/RNA polymerases"/>
    <property type="match status" value="1"/>
</dbReference>
<keyword evidence="1" id="KW-0472">Membrane</keyword>
<keyword evidence="1" id="KW-0812">Transmembrane</keyword>